<sequence>MKPSPRRPNQAASAAAYRSQAAPHLIDNGISLSRTISHNNSILPTTPQQTSASIPHSSSTTSSTTYKGHRTSDLADYRHNRAVLNLSRMP</sequence>
<protein>
    <submittedName>
        <fullName evidence="2">Uncharacterized protein</fullName>
    </submittedName>
</protein>
<dbReference type="EMBL" id="CABFOC020000074">
    <property type="protein sequence ID" value="CAH0057203.1"/>
    <property type="molecule type" value="Genomic_DNA"/>
</dbReference>
<accession>A0A9P0ERV2</accession>
<feature type="compositionally biased region" description="Polar residues" evidence="1">
    <location>
        <begin position="38"/>
        <end position="49"/>
    </location>
</feature>
<feature type="region of interest" description="Disordered" evidence="1">
    <location>
        <begin position="1"/>
        <end position="20"/>
    </location>
</feature>
<keyword evidence="3" id="KW-1185">Reference proteome</keyword>
<organism evidence="2 3">
    <name type="scientific">Clonostachys solani</name>
    <dbReference type="NCBI Taxonomy" id="160281"/>
    <lineage>
        <taxon>Eukaryota</taxon>
        <taxon>Fungi</taxon>
        <taxon>Dikarya</taxon>
        <taxon>Ascomycota</taxon>
        <taxon>Pezizomycotina</taxon>
        <taxon>Sordariomycetes</taxon>
        <taxon>Hypocreomycetidae</taxon>
        <taxon>Hypocreales</taxon>
        <taxon>Bionectriaceae</taxon>
        <taxon>Clonostachys</taxon>
    </lineage>
</organism>
<evidence type="ECO:0000256" key="1">
    <source>
        <dbReference type="SAM" id="MobiDB-lite"/>
    </source>
</evidence>
<proteinExistence type="predicted"/>
<evidence type="ECO:0000313" key="2">
    <source>
        <dbReference type="EMBL" id="CAH0057203.1"/>
    </source>
</evidence>
<comment type="caution">
    <text evidence="2">The sequence shown here is derived from an EMBL/GenBank/DDBJ whole genome shotgun (WGS) entry which is preliminary data.</text>
</comment>
<name>A0A9P0ERV2_9HYPO</name>
<dbReference type="Proteomes" id="UP000775872">
    <property type="component" value="Unassembled WGS sequence"/>
</dbReference>
<gene>
    <name evidence="2" type="ORF">CSOL1703_00006976</name>
</gene>
<feature type="region of interest" description="Disordered" evidence="1">
    <location>
        <begin position="38"/>
        <end position="90"/>
    </location>
</feature>
<dbReference type="AlphaFoldDB" id="A0A9P0ERV2"/>
<evidence type="ECO:0000313" key="3">
    <source>
        <dbReference type="Proteomes" id="UP000775872"/>
    </source>
</evidence>
<feature type="compositionally biased region" description="Low complexity" evidence="1">
    <location>
        <begin position="50"/>
        <end position="65"/>
    </location>
</feature>
<feature type="compositionally biased region" description="Basic and acidic residues" evidence="1">
    <location>
        <begin position="70"/>
        <end position="79"/>
    </location>
</feature>
<feature type="compositionally biased region" description="Low complexity" evidence="1">
    <location>
        <begin position="7"/>
        <end position="20"/>
    </location>
</feature>
<reference evidence="2" key="1">
    <citation type="submission" date="2021-10" db="EMBL/GenBank/DDBJ databases">
        <authorList>
            <person name="Piombo E."/>
        </authorList>
    </citation>
    <scope>NUCLEOTIDE SEQUENCE</scope>
</reference>